<name>A0A378WL95_9NOCA</name>
<proteinExistence type="predicted"/>
<organism evidence="1 2">
    <name type="scientific">Nocardia africana</name>
    <dbReference type="NCBI Taxonomy" id="134964"/>
    <lineage>
        <taxon>Bacteria</taxon>
        <taxon>Bacillati</taxon>
        <taxon>Actinomycetota</taxon>
        <taxon>Actinomycetes</taxon>
        <taxon>Mycobacteriales</taxon>
        <taxon>Nocardiaceae</taxon>
        <taxon>Nocardia</taxon>
    </lineage>
</organism>
<evidence type="ECO:0000313" key="2">
    <source>
        <dbReference type="Proteomes" id="UP000255082"/>
    </source>
</evidence>
<reference evidence="1 2" key="1">
    <citation type="submission" date="2018-06" db="EMBL/GenBank/DDBJ databases">
        <authorList>
            <consortium name="Pathogen Informatics"/>
            <person name="Doyle S."/>
        </authorList>
    </citation>
    <scope>NUCLEOTIDE SEQUENCE [LARGE SCALE GENOMIC DNA]</scope>
    <source>
        <strain evidence="1 2">NCTC13184</strain>
    </source>
</reference>
<evidence type="ECO:0000313" key="1">
    <source>
        <dbReference type="EMBL" id="SUA41221.1"/>
    </source>
</evidence>
<protein>
    <submittedName>
        <fullName evidence="1">Uncharacterized protein</fullName>
    </submittedName>
</protein>
<gene>
    <name evidence="1" type="ORF">NCTC13184_00557</name>
</gene>
<dbReference type="Proteomes" id="UP000255082">
    <property type="component" value="Unassembled WGS sequence"/>
</dbReference>
<dbReference type="EMBL" id="UGRU01000001">
    <property type="protein sequence ID" value="SUA41221.1"/>
    <property type="molecule type" value="Genomic_DNA"/>
</dbReference>
<dbReference type="AlphaFoldDB" id="A0A378WL95"/>
<sequence>MLTSRVVNGRRISVTSISNVRDECDELQFQEEGETSPIVVVSEPDDSRGDLYVSIHGQANVELVRFAIATAGEYFSK</sequence>
<accession>A0A378WL95</accession>